<dbReference type="SMART" id="SM00237">
    <property type="entry name" value="Calx_beta"/>
    <property type="match status" value="1"/>
</dbReference>
<dbReference type="Gene3D" id="2.150.10.10">
    <property type="entry name" value="Serralysin-like metalloprotease, C-terminal"/>
    <property type="match status" value="3"/>
</dbReference>
<dbReference type="PANTHER" id="PTHR38340">
    <property type="entry name" value="S-LAYER PROTEIN"/>
    <property type="match status" value="1"/>
</dbReference>
<dbReference type="InterPro" id="IPR025592">
    <property type="entry name" value="DUF4347"/>
</dbReference>
<evidence type="ECO:0000256" key="2">
    <source>
        <dbReference type="ARBA" id="ARBA00022525"/>
    </source>
</evidence>
<dbReference type="EMBL" id="JBHFNS010000048">
    <property type="protein sequence ID" value="MFB2935918.1"/>
    <property type="molecule type" value="Genomic_DNA"/>
</dbReference>
<proteinExistence type="predicted"/>
<evidence type="ECO:0000256" key="1">
    <source>
        <dbReference type="ARBA" id="ARBA00004613"/>
    </source>
</evidence>
<evidence type="ECO:0000256" key="6">
    <source>
        <dbReference type="SAM" id="MobiDB-lite"/>
    </source>
</evidence>
<evidence type="ECO:0000313" key="8">
    <source>
        <dbReference type="EMBL" id="MFB2935918.1"/>
    </source>
</evidence>
<protein>
    <submittedName>
        <fullName evidence="8">DUF4347 domain-containing protein</fullName>
    </submittedName>
</protein>
<comment type="caution">
    <text evidence="8">The sequence shown here is derived from an EMBL/GenBank/DDBJ whole genome shotgun (WGS) entry which is preliminary data.</text>
</comment>
<dbReference type="Pfam" id="PF14252">
    <property type="entry name" value="DUF4347"/>
    <property type="match status" value="1"/>
</dbReference>
<evidence type="ECO:0000256" key="3">
    <source>
        <dbReference type="ARBA" id="ARBA00022729"/>
    </source>
</evidence>
<dbReference type="InterPro" id="IPR011049">
    <property type="entry name" value="Serralysin-like_metalloprot_C"/>
</dbReference>
<dbReference type="NCBIfam" id="NF041518">
    <property type="entry name" value="choice_anch_Q"/>
    <property type="match status" value="1"/>
</dbReference>
<comment type="subcellular location">
    <subcellularLocation>
        <location evidence="1">Secreted</location>
    </subcellularLocation>
</comment>
<sequence length="1152" mass="119656">MFDAINTNSQNPIVFIDSAIADYEKLAAGVEPRTEVIILDSTKNGIAQITDKLASRRNLSALHIVSHGSAGSLQLGNDFLTLENINNYAAQLKQWQKALSENADILIYGCNVASEGKSFLQRFAELTGADIAASDNLTGNAELGGDWDLKVQIGEITSPLVFSPATMAEYQGVLNSIVSISPITINKIEEGASGVYRVGRTDNNGELTVNIAIDNSSLATADDYTLAVANSGEIIKGNTFSVTIPNGVGFVDLNLNAIAEVVSFAEGNESLKLNLAAGTGYQIDNIKKTATITINANGFLVTNTEDSINPANYKQGSLRQAILNANQIAGKNTIAFDTNGVFATAQTITLSGEELSISDHLSLQGTGANNLTISGNNASRIFSLIGKGVTIDLDGLTITKARGVPDLGGGIFIGEGSTLNLTNSNISHNEASIGGGIGNSGILNLTNSTVSGNLASWGGGIYNTGIINLINSTISGNTALADGGGINNDFIGNNNVGTANLINVTVANNSANNSGAGLFNAANANFNLANTIIANNNNTDLQGGFIDKGNNLIGKSNGTNGLTNGVNGSIVGTVEAPIDPKLAPLANNGGTTLTHALLTDSPAINQGNNALIPANINTDQRNLQRIIDNKIDIGAIEFLGNTISKASVSFSQANYQVNENGQVIGAAVRIDRTGSTNSEASIQVQFSNGSATGGQDFNNTTQTITFASGETNKIVNLSIIDDNLIENIEDFNLTLVNPIGNIIIGNQSTAKIQINDNDFVSSNPTPVNPPPQLLEVDCFCDEIIHPDVNNLPGVSVELNSDDRTQWGNDEDNFLISTNSNNSIFAFGGHDLLWGGIGNDNLLGGTENDVIFGNEGRDWIGGNEGEDIINCSQGDDLANGNQGNDSVYGGQGNDFVRGGQNNDFLLGDVGNDTLAGDKGNDTVFGGGSDAFGNSDSDLIFGGSGDDLLHGNTSNDSLFGEEGNDTIHAGKDDDIVSGGVGDDILCGDFGNDSLCGEDGNDTIFGGNGDSSSAKDDDKICGGIGNDLLFGNQGADWIHGDIGNDTLYGGKGNDTLYGGDDNDWLSGDLGNDTLTGGNGSDTFVLAIGKGSDVITDFQDGIDSFELSDNLTFQQLSIVQSGNNTLISLTSNNELLATLNGISVNLITQQDFVLLA</sequence>
<dbReference type="SUPFAM" id="SSF51126">
    <property type="entry name" value="Pectin lyase-like"/>
    <property type="match status" value="1"/>
</dbReference>
<dbReference type="InterPro" id="IPR059226">
    <property type="entry name" value="Choice_anch_Q_dom"/>
</dbReference>
<name>A0ABV4YBL9_9CYAN</name>
<dbReference type="RefSeq" id="WP_413257420.1">
    <property type="nucleotide sequence ID" value="NZ_JBHFNS010000048.1"/>
</dbReference>
<keyword evidence="3" id="KW-0732">Signal</keyword>
<keyword evidence="9" id="KW-1185">Reference proteome</keyword>
<dbReference type="PANTHER" id="PTHR38340:SF1">
    <property type="entry name" value="S-LAYER PROTEIN"/>
    <property type="match status" value="1"/>
</dbReference>
<dbReference type="SUPFAM" id="SSF141072">
    <property type="entry name" value="CalX-like"/>
    <property type="match status" value="2"/>
</dbReference>
<dbReference type="PRINTS" id="PR00313">
    <property type="entry name" value="CABNDNGRPT"/>
</dbReference>
<dbReference type="Pfam" id="PF00353">
    <property type="entry name" value="HemolysinCabind"/>
    <property type="match status" value="7"/>
</dbReference>
<gene>
    <name evidence="8" type="ORF">ACE1B6_11750</name>
</gene>
<evidence type="ECO:0000313" key="9">
    <source>
        <dbReference type="Proteomes" id="UP001576776"/>
    </source>
</evidence>
<dbReference type="SUPFAM" id="SSF51120">
    <property type="entry name" value="beta-Roll"/>
    <property type="match status" value="3"/>
</dbReference>
<dbReference type="InterPro" id="IPR001343">
    <property type="entry name" value="Hemolysn_Ca-bd"/>
</dbReference>
<evidence type="ECO:0000256" key="4">
    <source>
        <dbReference type="ARBA" id="ARBA00022737"/>
    </source>
</evidence>
<keyword evidence="2" id="KW-0964">Secreted</keyword>
<dbReference type="Pfam" id="PF03160">
    <property type="entry name" value="Calx-beta"/>
    <property type="match status" value="1"/>
</dbReference>
<keyword evidence="4" id="KW-0677">Repeat</keyword>
<accession>A0ABV4YBL9</accession>
<dbReference type="PROSITE" id="PS00330">
    <property type="entry name" value="HEMOLYSIN_CALCIUM"/>
    <property type="match status" value="2"/>
</dbReference>
<feature type="region of interest" description="Disordered" evidence="6">
    <location>
        <begin position="950"/>
        <end position="970"/>
    </location>
</feature>
<dbReference type="Proteomes" id="UP001576776">
    <property type="component" value="Unassembled WGS sequence"/>
</dbReference>
<organism evidence="8 9">
    <name type="scientific">Floridaenema fluviatile BLCC-F154</name>
    <dbReference type="NCBI Taxonomy" id="3153640"/>
    <lineage>
        <taxon>Bacteria</taxon>
        <taxon>Bacillati</taxon>
        <taxon>Cyanobacteriota</taxon>
        <taxon>Cyanophyceae</taxon>
        <taxon>Oscillatoriophycideae</taxon>
        <taxon>Aerosakkonematales</taxon>
        <taxon>Aerosakkonemataceae</taxon>
        <taxon>Floridanema</taxon>
        <taxon>Floridanema fluviatile</taxon>
    </lineage>
</organism>
<dbReference type="InterPro" id="IPR038081">
    <property type="entry name" value="CalX-like_sf"/>
</dbReference>
<dbReference type="InterPro" id="IPR050557">
    <property type="entry name" value="RTX_toxin/Mannuronan_C5-epim"/>
</dbReference>
<dbReference type="InterPro" id="IPR003644">
    <property type="entry name" value="Calx_beta"/>
</dbReference>
<dbReference type="Gene3D" id="2.60.40.2030">
    <property type="match status" value="1"/>
</dbReference>
<evidence type="ECO:0000256" key="5">
    <source>
        <dbReference type="ARBA" id="ARBA00022837"/>
    </source>
</evidence>
<dbReference type="InterPro" id="IPR018511">
    <property type="entry name" value="Hemolysin-typ_Ca-bd_CS"/>
</dbReference>
<evidence type="ECO:0000259" key="7">
    <source>
        <dbReference type="SMART" id="SM00237"/>
    </source>
</evidence>
<reference evidence="8 9" key="1">
    <citation type="submission" date="2024-09" db="EMBL/GenBank/DDBJ databases">
        <title>Floridaenema gen nov. (Aerosakkonemataceae, Aerosakkonematales ord. nov., Cyanobacteria) from benthic tropical and subtropical fresh waters, with the description of four new species.</title>
        <authorList>
            <person name="Moretto J.A."/>
            <person name="Berthold D.E."/>
            <person name="Lefler F.W."/>
            <person name="Huang I.-S."/>
            <person name="Laughinghouse H. IV."/>
        </authorList>
    </citation>
    <scope>NUCLEOTIDE SEQUENCE [LARGE SCALE GENOMIC DNA]</scope>
    <source>
        <strain evidence="8 9">BLCC-F154</strain>
    </source>
</reference>
<feature type="domain" description="Calx-beta" evidence="7">
    <location>
        <begin position="635"/>
        <end position="736"/>
    </location>
</feature>
<keyword evidence="5" id="KW-0106">Calcium</keyword>
<dbReference type="InterPro" id="IPR011050">
    <property type="entry name" value="Pectin_lyase_fold/virulence"/>
</dbReference>